<dbReference type="PANTHER" id="PTHR33988:SF3">
    <property type="entry name" value="ENDORIBONUCLEASE TOXIN CHPB-RELATED"/>
    <property type="match status" value="1"/>
</dbReference>
<dbReference type="PANTHER" id="PTHR33988">
    <property type="entry name" value="ENDORIBONUCLEASE MAZF-RELATED"/>
    <property type="match status" value="1"/>
</dbReference>
<gene>
    <name evidence="1" type="primary">mazF_1</name>
    <name evidence="1" type="ORF">MPOCJGCO_0404</name>
</gene>
<dbReference type="Proteomes" id="UP001055057">
    <property type="component" value="Unassembled WGS sequence"/>
</dbReference>
<evidence type="ECO:0000313" key="1">
    <source>
        <dbReference type="EMBL" id="GJE58325.1"/>
    </source>
</evidence>
<comment type="caution">
    <text evidence="1">The sequence shown here is derived from an EMBL/GenBank/DDBJ whole genome shotgun (WGS) entry which is preliminary data.</text>
</comment>
<name>A0ABQ4TXK0_9HYPH</name>
<sequence length="121" mass="13093">MTTDPEQPALSDAGDLVWVDLRPTLGHEQRGVRPALVLTDRAFHSRNAAAIICPITGNVRPWPTKTLLPPGLAVQGAILTDQIRSVDRAMRGFRRIGRVPDDVLDAVRSKIAAIIGLSPDV</sequence>
<dbReference type="EMBL" id="BPRB01000026">
    <property type="protein sequence ID" value="GJE58325.1"/>
    <property type="molecule type" value="Genomic_DNA"/>
</dbReference>
<dbReference type="SUPFAM" id="SSF50118">
    <property type="entry name" value="Cell growth inhibitor/plasmid maintenance toxic component"/>
    <property type="match status" value="1"/>
</dbReference>
<dbReference type="InterPro" id="IPR003477">
    <property type="entry name" value="PemK-like"/>
</dbReference>
<keyword evidence="2" id="KW-1185">Reference proteome</keyword>
<dbReference type="InterPro" id="IPR011067">
    <property type="entry name" value="Plasmid_toxin/cell-grow_inhib"/>
</dbReference>
<dbReference type="Pfam" id="PF02452">
    <property type="entry name" value="PemK_toxin"/>
    <property type="match status" value="1"/>
</dbReference>
<accession>A0ABQ4TXK0</accession>
<proteinExistence type="predicted"/>
<reference evidence="1" key="2">
    <citation type="submission" date="2021-08" db="EMBL/GenBank/DDBJ databases">
        <authorList>
            <person name="Tani A."/>
            <person name="Ola A."/>
            <person name="Ogura Y."/>
            <person name="Katsura K."/>
            <person name="Hayashi T."/>
        </authorList>
    </citation>
    <scope>NUCLEOTIDE SEQUENCE</scope>
    <source>
        <strain evidence="1">DSM 23632</strain>
    </source>
</reference>
<organism evidence="1 2">
    <name type="scientific">Methylobacterium trifolii</name>
    <dbReference type="NCBI Taxonomy" id="1003092"/>
    <lineage>
        <taxon>Bacteria</taxon>
        <taxon>Pseudomonadati</taxon>
        <taxon>Pseudomonadota</taxon>
        <taxon>Alphaproteobacteria</taxon>
        <taxon>Hyphomicrobiales</taxon>
        <taxon>Methylobacteriaceae</taxon>
        <taxon>Methylobacterium</taxon>
    </lineage>
</organism>
<evidence type="ECO:0000313" key="2">
    <source>
        <dbReference type="Proteomes" id="UP001055057"/>
    </source>
</evidence>
<dbReference type="RefSeq" id="WP_238180955.1">
    <property type="nucleotide sequence ID" value="NZ_BPRB01000026.1"/>
</dbReference>
<reference evidence="1" key="1">
    <citation type="journal article" date="2021" name="Front. Microbiol.">
        <title>Comprehensive Comparative Genomics and Phenotyping of Methylobacterium Species.</title>
        <authorList>
            <person name="Alessa O."/>
            <person name="Ogura Y."/>
            <person name="Fujitani Y."/>
            <person name="Takami H."/>
            <person name="Hayashi T."/>
            <person name="Sahin N."/>
            <person name="Tani A."/>
        </authorList>
    </citation>
    <scope>NUCLEOTIDE SEQUENCE</scope>
    <source>
        <strain evidence="1">DSM 23632</strain>
    </source>
</reference>
<protein>
    <submittedName>
        <fullName evidence="1">Endoribonuclease toxin MazF</fullName>
    </submittedName>
</protein>
<dbReference type="Gene3D" id="2.30.30.110">
    <property type="match status" value="1"/>
</dbReference>